<dbReference type="EMBL" id="AWNI01000041">
    <property type="protein sequence ID" value="ETS59823.1"/>
    <property type="molecule type" value="Genomic_DNA"/>
</dbReference>
<protein>
    <submittedName>
        <fullName evidence="2">Uncharacterized protein</fullName>
    </submittedName>
</protein>
<evidence type="ECO:0000313" key="2">
    <source>
        <dbReference type="EMBL" id="ETS59823.1"/>
    </source>
</evidence>
<dbReference type="Proteomes" id="UP000019462">
    <property type="component" value="Unassembled WGS sequence"/>
</dbReference>
<name>W3VDW7_MOEAP</name>
<dbReference type="AlphaFoldDB" id="W3VDW7"/>
<keyword evidence="1" id="KW-0472">Membrane</keyword>
<accession>W3VDW7</accession>
<keyword evidence="3" id="KW-1185">Reference proteome</keyword>
<dbReference type="HOGENOM" id="CLU_852910_0_0_1"/>
<feature type="transmembrane region" description="Helical" evidence="1">
    <location>
        <begin position="114"/>
        <end position="134"/>
    </location>
</feature>
<evidence type="ECO:0000256" key="1">
    <source>
        <dbReference type="SAM" id="Phobius"/>
    </source>
</evidence>
<sequence>MAIATQGLSERGISRYCSNLAHTLREEMFQALFRAKDREPEDTNEESRRHEKTIEDFMAMSRRGRSNIEDQATDVDHTHDWVLMATLVAANGAEDYDLLTTESLGYKDPDFRRVAWWTPVVTASTFYVFWTTIISSPLRLGAFVLTVVLPSATLVMTAHRYISAHRLAALRLTLPPAELHRATRSHSLMDPGQFGPSLGLLICLAILVNVDADTSRNRWLDMLAPVAKLGAVPLSLCVTLNLAVPLLTPWTSRVTFYDGPSGSGRSWKRVGHTNDRIDIWIRKVMDASTGTQKGVWELKTSYSPDSRRYRLEKAGRPLGAVLRIVL</sequence>
<reference evidence="2 3" key="1">
    <citation type="journal article" date="2014" name="Genome Announc.">
        <title>Genome sequence of the basidiomycetous fungus Pseudozyma aphidis DSM70725, an efficient producer of biosurfactant mannosylerythritol lipids.</title>
        <authorList>
            <person name="Lorenz S."/>
            <person name="Guenther M."/>
            <person name="Grumaz C."/>
            <person name="Rupp S."/>
            <person name="Zibek S."/>
            <person name="Sohn K."/>
        </authorList>
    </citation>
    <scope>NUCLEOTIDE SEQUENCE [LARGE SCALE GENOMIC DNA]</scope>
    <source>
        <strain evidence="3">ATCC 32657 / CBS 517.83 / DSM 70725 / JCM 10318 / NBRC 10182 / NRRL Y-7954 / St-0401</strain>
    </source>
</reference>
<feature type="transmembrane region" description="Helical" evidence="1">
    <location>
        <begin position="194"/>
        <end position="210"/>
    </location>
</feature>
<evidence type="ECO:0000313" key="3">
    <source>
        <dbReference type="Proteomes" id="UP000019462"/>
    </source>
</evidence>
<comment type="caution">
    <text evidence="2">The sequence shown here is derived from an EMBL/GenBank/DDBJ whole genome shotgun (WGS) entry which is preliminary data.</text>
</comment>
<keyword evidence="1" id="KW-0812">Transmembrane</keyword>
<organism evidence="2 3">
    <name type="scientific">Moesziomyces aphidis</name>
    <name type="common">Pseudozyma aphidis</name>
    <dbReference type="NCBI Taxonomy" id="84754"/>
    <lineage>
        <taxon>Eukaryota</taxon>
        <taxon>Fungi</taxon>
        <taxon>Dikarya</taxon>
        <taxon>Basidiomycota</taxon>
        <taxon>Ustilaginomycotina</taxon>
        <taxon>Ustilaginomycetes</taxon>
        <taxon>Ustilaginales</taxon>
        <taxon>Ustilaginaceae</taxon>
        <taxon>Moesziomyces</taxon>
    </lineage>
</organism>
<proteinExistence type="predicted"/>
<gene>
    <name evidence="2" type="ORF">PaG_06351</name>
</gene>
<feature type="transmembrane region" description="Helical" evidence="1">
    <location>
        <begin position="140"/>
        <end position="162"/>
    </location>
</feature>
<keyword evidence="1" id="KW-1133">Transmembrane helix</keyword>